<evidence type="ECO:0000256" key="1">
    <source>
        <dbReference type="ARBA" id="ARBA00001961"/>
    </source>
</evidence>
<dbReference type="Pfam" id="PF13640">
    <property type="entry name" value="2OG-FeII_Oxy_3"/>
    <property type="match status" value="1"/>
</dbReference>
<evidence type="ECO:0000256" key="5">
    <source>
        <dbReference type="ARBA" id="ARBA00022723"/>
    </source>
</evidence>
<evidence type="ECO:0000313" key="16">
    <source>
        <dbReference type="Proteomes" id="UP000762676"/>
    </source>
</evidence>
<comment type="caution">
    <text evidence="15">The sequence shown here is derived from an EMBL/GenBank/DDBJ whole genome shotgun (WGS) entry which is preliminary data.</text>
</comment>
<dbReference type="InterPro" id="IPR044862">
    <property type="entry name" value="Pro_4_hyd_alph_FE2OG_OXY"/>
</dbReference>
<protein>
    <recommendedName>
        <fullName evidence="4">procollagen-proline 3-dioxygenase</fullName>
        <ecNumber evidence="4">1.14.11.7</ecNumber>
    </recommendedName>
</protein>
<evidence type="ECO:0000256" key="11">
    <source>
        <dbReference type="ARBA" id="ARBA00023002"/>
    </source>
</evidence>
<dbReference type="EMBL" id="BMAT01013776">
    <property type="protein sequence ID" value="GFS20014.1"/>
    <property type="molecule type" value="Genomic_DNA"/>
</dbReference>
<keyword evidence="10" id="KW-0223">Dioxygenase</keyword>
<evidence type="ECO:0000256" key="6">
    <source>
        <dbReference type="ARBA" id="ARBA00022729"/>
    </source>
</evidence>
<dbReference type="Gene3D" id="1.25.40.10">
    <property type="entry name" value="Tetratricopeptide repeat domain"/>
    <property type="match status" value="1"/>
</dbReference>
<keyword evidence="11" id="KW-0560">Oxidoreductase</keyword>
<dbReference type="SMART" id="SM00702">
    <property type="entry name" value="P4Hc"/>
    <property type="match status" value="1"/>
</dbReference>
<dbReference type="Pfam" id="PF23557">
    <property type="entry name" value="TPR_leprecan"/>
    <property type="match status" value="1"/>
</dbReference>
<keyword evidence="6" id="KW-0732">Signal</keyword>
<evidence type="ECO:0000256" key="3">
    <source>
        <dbReference type="ARBA" id="ARBA00006487"/>
    </source>
</evidence>
<keyword evidence="9" id="KW-0256">Endoplasmic reticulum</keyword>
<dbReference type="GO" id="GO:0019797">
    <property type="term" value="F:procollagen-proline 3-dioxygenase activity"/>
    <property type="evidence" value="ECO:0007669"/>
    <property type="project" value="UniProtKB-EC"/>
</dbReference>
<dbReference type="PANTHER" id="PTHR14049">
    <property type="entry name" value="LEPRECAN 1"/>
    <property type="match status" value="1"/>
</dbReference>
<evidence type="ECO:0000256" key="13">
    <source>
        <dbReference type="ARBA" id="ARBA00023180"/>
    </source>
</evidence>
<evidence type="ECO:0000256" key="10">
    <source>
        <dbReference type="ARBA" id="ARBA00022964"/>
    </source>
</evidence>
<dbReference type="GO" id="GO:0031418">
    <property type="term" value="F:L-ascorbic acid binding"/>
    <property type="evidence" value="ECO:0007669"/>
    <property type="project" value="InterPro"/>
</dbReference>
<keyword evidence="5" id="KW-0479">Metal-binding</keyword>
<dbReference type="GO" id="GO:0005783">
    <property type="term" value="C:endoplasmic reticulum"/>
    <property type="evidence" value="ECO:0007669"/>
    <property type="project" value="TreeGrafter"/>
</dbReference>
<comment type="similarity">
    <text evidence="3">Belongs to the leprecan family.</text>
</comment>
<dbReference type="EC" id="1.14.11.7" evidence="4"/>
<dbReference type="PANTHER" id="PTHR14049:SF9">
    <property type="entry name" value="PROCOLLAGEN-PROLINE 3-DIOXYGENASE"/>
    <property type="match status" value="1"/>
</dbReference>
<keyword evidence="7" id="KW-0677">Repeat</keyword>
<dbReference type="InterPro" id="IPR056585">
    <property type="entry name" value="Leprecan_dom"/>
</dbReference>
<name>A0AAV4JBG9_9GAST</name>
<evidence type="ECO:0000313" key="15">
    <source>
        <dbReference type="EMBL" id="GFS20014.1"/>
    </source>
</evidence>
<dbReference type="Gene3D" id="2.60.120.620">
    <property type="entry name" value="q2cbj1_9rhob like domain"/>
    <property type="match status" value="1"/>
</dbReference>
<keyword evidence="13" id="KW-0325">Glycoprotein</keyword>
<comment type="cofactor">
    <cofactor evidence="2">
        <name>Fe cation</name>
        <dbReference type="ChEBI" id="CHEBI:24875"/>
    </cofactor>
</comment>
<keyword evidence="12" id="KW-0408">Iron</keyword>
<proteinExistence type="inferred from homology"/>
<dbReference type="AlphaFoldDB" id="A0AAV4JBG9"/>
<evidence type="ECO:0000256" key="4">
    <source>
        <dbReference type="ARBA" id="ARBA00012262"/>
    </source>
</evidence>
<keyword evidence="16" id="KW-1185">Reference proteome</keyword>
<evidence type="ECO:0000256" key="2">
    <source>
        <dbReference type="ARBA" id="ARBA00001962"/>
    </source>
</evidence>
<dbReference type="InterPro" id="IPR011990">
    <property type="entry name" value="TPR-like_helical_dom_sf"/>
</dbReference>
<dbReference type="InterPro" id="IPR039575">
    <property type="entry name" value="P3H"/>
</dbReference>
<gene>
    <name evidence="15" type="ORF">ElyMa_006888400</name>
</gene>
<keyword evidence="8" id="KW-0802">TPR repeat</keyword>
<feature type="domain" description="Fe2OG dioxygenase" evidence="14">
    <location>
        <begin position="659"/>
        <end position="785"/>
    </location>
</feature>
<dbReference type="PROSITE" id="PS51471">
    <property type="entry name" value="FE2OG_OXY"/>
    <property type="match status" value="1"/>
</dbReference>
<sequence length="813" mass="94037">MSVKRPNTAEQFRLDQPKKAASAAYTYFLAHPKDENSKRNIVYYRDGARVAESDFLDLEMVPYKEHYIRATLAYKSDEWEEVISHMEQCLEEYYLEFERCELTCEAKFSTEETEFKTGIADWMLYIMNCRSLCERDLSKVFIEPIEDFVRDMYSYLQFSYSSLKQFDQAVQAAANFLAFDPTHESMLENKRILLTREGVKEEDFQPQQEVVDYVRKNSELKELLFSIVDNYRHQQPVQEYPDKEAPEQDRDLFNEIGDLIVEMTESDDWMLRYEQLGMNVIARSVDLNREERFVTDGMLRPEQCDELLTLTEDLPTEPQGSQLFTLKVAQQKLEEDPNEEIEATLRLYARSVEVLKHYTQRYLNPDMTYYFKKSSIVCWPPSEESRTCYPQEDGTCVKFDDMSDELYSDLYTTVTYLHTADEDSDFSFLNEEKGIDRALGLKCGRTIGFNTGDRHFVKIPKSGSKRCAVVLRYTFNRDLDDRDYNDLITMLHRVEELRMATAKQKPEVVLKKFADAGVKVTKERKQLKGKERVVADGIASEAQCETLRNMVLTRGMAGDGYNGITTPHTLYELFLGLSVPDVNKSEALAGDGYDHLKTKPSEVSPHTEHELYRGMNIYRAGKLAFEEKISLGALRDFLDLSEASRLFTEKYFNLTKPLYFDFTHLVCRSAVDGSNSNREDLSHPVHADNCNLQPNGSCFREFPSFFHRDYSAILYLNDDFEGGEFFFAHGNQSEQSDLVSHSNVVSQVSVRPKCGRLVAFNAGHFHGVKAVKSGRRCALALWFTHQAMFKELAHVQVRSNHSYRNARSPVFID</sequence>
<evidence type="ECO:0000256" key="9">
    <source>
        <dbReference type="ARBA" id="ARBA00022824"/>
    </source>
</evidence>
<dbReference type="GO" id="GO:0005506">
    <property type="term" value="F:iron ion binding"/>
    <property type="evidence" value="ECO:0007669"/>
    <property type="project" value="InterPro"/>
</dbReference>
<comment type="cofactor">
    <cofactor evidence="1">
        <name>L-ascorbate</name>
        <dbReference type="ChEBI" id="CHEBI:38290"/>
    </cofactor>
</comment>
<accession>A0AAV4JBG9</accession>
<organism evidence="15 16">
    <name type="scientific">Elysia marginata</name>
    <dbReference type="NCBI Taxonomy" id="1093978"/>
    <lineage>
        <taxon>Eukaryota</taxon>
        <taxon>Metazoa</taxon>
        <taxon>Spiralia</taxon>
        <taxon>Lophotrochozoa</taxon>
        <taxon>Mollusca</taxon>
        <taxon>Gastropoda</taxon>
        <taxon>Heterobranchia</taxon>
        <taxon>Euthyneura</taxon>
        <taxon>Panpulmonata</taxon>
        <taxon>Sacoglossa</taxon>
        <taxon>Placobranchoidea</taxon>
        <taxon>Plakobranchidae</taxon>
        <taxon>Elysia</taxon>
    </lineage>
</organism>
<reference evidence="15 16" key="1">
    <citation type="journal article" date="2021" name="Elife">
        <title>Chloroplast acquisition without the gene transfer in kleptoplastic sea slugs, Plakobranchus ocellatus.</title>
        <authorList>
            <person name="Maeda T."/>
            <person name="Takahashi S."/>
            <person name="Yoshida T."/>
            <person name="Shimamura S."/>
            <person name="Takaki Y."/>
            <person name="Nagai Y."/>
            <person name="Toyoda A."/>
            <person name="Suzuki Y."/>
            <person name="Arimoto A."/>
            <person name="Ishii H."/>
            <person name="Satoh N."/>
            <person name="Nishiyama T."/>
            <person name="Hasebe M."/>
            <person name="Maruyama T."/>
            <person name="Minagawa J."/>
            <person name="Obokata J."/>
            <person name="Shigenobu S."/>
        </authorList>
    </citation>
    <scope>NUCLEOTIDE SEQUENCE [LARGE SCALE GENOMIC DNA]</scope>
</reference>
<dbReference type="GO" id="GO:0032963">
    <property type="term" value="P:collagen metabolic process"/>
    <property type="evidence" value="ECO:0007669"/>
    <property type="project" value="InterPro"/>
</dbReference>
<dbReference type="InterPro" id="IPR005123">
    <property type="entry name" value="Oxoglu/Fe-dep_dioxygenase_dom"/>
</dbReference>
<evidence type="ECO:0000259" key="14">
    <source>
        <dbReference type="PROSITE" id="PS51471"/>
    </source>
</evidence>
<evidence type="ECO:0000256" key="7">
    <source>
        <dbReference type="ARBA" id="ARBA00022737"/>
    </source>
</evidence>
<evidence type="ECO:0000256" key="12">
    <source>
        <dbReference type="ARBA" id="ARBA00023004"/>
    </source>
</evidence>
<dbReference type="InterPro" id="IPR006620">
    <property type="entry name" value="Pro_4_hyd_alph"/>
</dbReference>
<evidence type="ECO:0000256" key="8">
    <source>
        <dbReference type="ARBA" id="ARBA00022803"/>
    </source>
</evidence>
<dbReference type="Proteomes" id="UP000762676">
    <property type="component" value="Unassembled WGS sequence"/>
</dbReference>